<evidence type="ECO:0000256" key="6">
    <source>
        <dbReference type="ARBA" id="ARBA00023186"/>
    </source>
</evidence>
<feature type="domain" description="Pili assembly chaperone N-terminal" evidence="9">
    <location>
        <begin position="22"/>
        <end position="142"/>
    </location>
</feature>
<dbReference type="Pfam" id="PF02753">
    <property type="entry name" value="PapD_C"/>
    <property type="match status" value="1"/>
</dbReference>
<gene>
    <name evidence="11" type="ORF">GCM10023338_17230</name>
</gene>
<comment type="similarity">
    <text evidence="2">Belongs to the periplasmic pilus chaperone family.</text>
</comment>
<dbReference type="InterPro" id="IPR016148">
    <property type="entry name" value="Pili_assmbl_chaperone_C"/>
</dbReference>
<dbReference type="InterPro" id="IPR016147">
    <property type="entry name" value="Pili_assmbl_chaperone_N"/>
</dbReference>
<evidence type="ECO:0000256" key="3">
    <source>
        <dbReference type="ARBA" id="ARBA00022558"/>
    </source>
</evidence>
<accession>A0ABP9MT10</accession>
<dbReference type="PANTHER" id="PTHR30251:SF5">
    <property type="entry name" value="FIMBRIAL CHAPARONE PROTEIN"/>
    <property type="match status" value="1"/>
</dbReference>
<evidence type="ECO:0000256" key="2">
    <source>
        <dbReference type="ARBA" id="ARBA00007399"/>
    </source>
</evidence>
<dbReference type="InterPro" id="IPR008962">
    <property type="entry name" value="PapD-like_sf"/>
</dbReference>
<sequence>MRNLSKFLILSTLMMNVSTAQLAFDRTRVILDRSSQNSVSIAVENISPKMPFLAQTWIETQQGVKVSEPLVALPMLQRINPKQEKQIKIGLVGSEQVLPQDKESLLSLNILGVPPKDSQVAGQLNIMIKSNLKLFYRPKGLKKYSNNAWVQEMKVSKSGGTYTLENPTPYHIVIYGFRAGKGSKAIEKDVVLKPFSSEKVTVNLGNTPSILYMKDNGGGAAIHYRCNSNLCTVVQ</sequence>
<keyword evidence="7" id="KW-0393">Immunoglobulin domain</keyword>
<dbReference type="EMBL" id="BAABKE010000005">
    <property type="protein sequence ID" value="GAA5101385.1"/>
    <property type="molecule type" value="Genomic_DNA"/>
</dbReference>
<name>A0ABP9MT10_9GAMM</name>
<dbReference type="RefSeq" id="WP_171973652.1">
    <property type="nucleotide sequence ID" value="NZ_BAABKE010000005.1"/>
</dbReference>
<keyword evidence="4 8" id="KW-0732">Signal</keyword>
<feature type="signal peptide" evidence="8">
    <location>
        <begin position="1"/>
        <end position="23"/>
    </location>
</feature>
<keyword evidence="6" id="KW-0143">Chaperone</keyword>
<comment type="subcellular location">
    <subcellularLocation>
        <location evidence="1">Periplasm</location>
    </subcellularLocation>
</comment>
<feature type="domain" description="Pili assembly chaperone C-terminal" evidence="10">
    <location>
        <begin position="165"/>
        <end position="218"/>
    </location>
</feature>
<keyword evidence="12" id="KW-1185">Reference proteome</keyword>
<feature type="chain" id="PRO_5046029431" evidence="8">
    <location>
        <begin position="24"/>
        <end position="235"/>
    </location>
</feature>
<evidence type="ECO:0000313" key="12">
    <source>
        <dbReference type="Proteomes" id="UP001500631"/>
    </source>
</evidence>
<proteinExistence type="inferred from homology"/>
<dbReference type="Gene3D" id="2.60.40.10">
    <property type="entry name" value="Immunoglobulins"/>
    <property type="match status" value="2"/>
</dbReference>
<evidence type="ECO:0000256" key="7">
    <source>
        <dbReference type="ARBA" id="ARBA00023319"/>
    </source>
</evidence>
<dbReference type="PRINTS" id="PR00969">
    <property type="entry name" value="CHAPERONPILI"/>
</dbReference>
<dbReference type="InterPro" id="IPR001829">
    <property type="entry name" value="Pili_assmbl_chaperone_bac"/>
</dbReference>
<evidence type="ECO:0000313" key="11">
    <source>
        <dbReference type="EMBL" id="GAA5101385.1"/>
    </source>
</evidence>
<evidence type="ECO:0000256" key="1">
    <source>
        <dbReference type="ARBA" id="ARBA00004418"/>
    </source>
</evidence>
<evidence type="ECO:0000256" key="8">
    <source>
        <dbReference type="SAM" id="SignalP"/>
    </source>
</evidence>
<dbReference type="Pfam" id="PF00345">
    <property type="entry name" value="PapD_N"/>
    <property type="match status" value="1"/>
</dbReference>
<comment type="caution">
    <text evidence="11">The sequence shown here is derived from an EMBL/GenBank/DDBJ whole genome shotgun (WGS) entry which is preliminary data.</text>
</comment>
<evidence type="ECO:0000259" key="9">
    <source>
        <dbReference type="Pfam" id="PF00345"/>
    </source>
</evidence>
<keyword evidence="3" id="KW-1029">Fimbrium biogenesis</keyword>
<dbReference type="SUPFAM" id="SSF49354">
    <property type="entry name" value="PapD-like"/>
    <property type="match status" value="1"/>
</dbReference>
<reference evidence="12" key="1">
    <citation type="journal article" date="2019" name="Int. J. Syst. Evol. Microbiol.">
        <title>The Global Catalogue of Microorganisms (GCM) 10K type strain sequencing project: providing services to taxonomists for standard genome sequencing and annotation.</title>
        <authorList>
            <consortium name="The Broad Institute Genomics Platform"/>
            <consortium name="The Broad Institute Genome Sequencing Center for Infectious Disease"/>
            <person name="Wu L."/>
            <person name="Ma J."/>
        </authorList>
    </citation>
    <scope>NUCLEOTIDE SEQUENCE [LARGE SCALE GENOMIC DNA]</scope>
    <source>
        <strain evidence="12">JCM 18424</strain>
    </source>
</reference>
<protein>
    <submittedName>
        <fullName evidence="11">Fimbria/pilus periplasmic chaperone</fullName>
    </submittedName>
</protein>
<evidence type="ECO:0000256" key="4">
    <source>
        <dbReference type="ARBA" id="ARBA00022729"/>
    </source>
</evidence>
<dbReference type="InterPro" id="IPR013783">
    <property type="entry name" value="Ig-like_fold"/>
</dbReference>
<dbReference type="Proteomes" id="UP001500631">
    <property type="component" value="Unassembled WGS sequence"/>
</dbReference>
<evidence type="ECO:0000259" key="10">
    <source>
        <dbReference type="Pfam" id="PF02753"/>
    </source>
</evidence>
<dbReference type="InterPro" id="IPR036316">
    <property type="entry name" value="Pili_assmbl_chap_C_dom_sf"/>
</dbReference>
<organism evidence="11 12">
    <name type="scientific">Wohlfahrtiimonas larvae</name>
    <dbReference type="NCBI Taxonomy" id="1157986"/>
    <lineage>
        <taxon>Bacteria</taxon>
        <taxon>Pseudomonadati</taxon>
        <taxon>Pseudomonadota</taxon>
        <taxon>Gammaproteobacteria</taxon>
        <taxon>Cardiobacteriales</taxon>
        <taxon>Ignatzschineriaceae</taxon>
        <taxon>Wohlfahrtiimonas</taxon>
    </lineage>
</organism>
<dbReference type="PANTHER" id="PTHR30251">
    <property type="entry name" value="PILUS ASSEMBLY CHAPERONE"/>
    <property type="match status" value="1"/>
</dbReference>
<evidence type="ECO:0000256" key="5">
    <source>
        <dbReference type="ARBA" id="ARBA00022764"/>
    </source>
</evidence>
<dbReference type="InterPro" id="IPR050643">
    <property type="entry name" value="Periplasmic_pilus_chap"/>
</dbReference>
<dbReference type="SUPFAM" id="SSF49584">
    <property type="entry name" value="Periplasmic chaperone C-domain"/>
    <property type="match status" value="1"/>
</dbReference>
<keyword evidence="5" id="KW-0574">Periplasm</keyword>